<keyword evidence="9" id="KW-0448">Lipopolysaccharide biosynthesis</keyword>
<evidence type="ECO:0000256" key="3">
    <source>
        <dbReference type="ARBA" id="ARBA00019077"/>
    </source>
</evidence>
<keyword evidence="9" id="KW-0472">Membrane</keyword>
<evidence type="ECO:0000313" key="11">
    <source>
        <dbReference type="EMBL" id="HIS82183.1"/>
    </source>
</evidence>
<feature type="active site" description="Proton acceptor" evidence="7">
    <location>
        <position position="38"/>
    </location>
</feature>
<keyword evidence="4 9" id="KW-0808">Transferase</keyword>
<dbReference type="GO" id="GO:0009245">
    <property type="term" value="P:lipid A biosynthetic process"/>
    <property type="evidence" value="ECO:0007669"/>
    <property type="project" value="TreeGrafter"/>
</dbReference>
<feature type="site" description="Transition state stabilizer" evidence="8">
    <location>
        <position position="187"/>
    </location>
</feature>
<reference evidence="11" key="2">
    <citation type="journal article" date="2021" name="PeerJ">
        <title>Extensive microbial diversity within the chicken gut microbiome revealed by metagenomics and culture.</title>
        <authorList>
            <person name="Gilroy R."/>
            <person name="Ravi A."/>
            <person name="Getino M."/>
            <person name="Pursley I."/>
            <person name="Horton D.L."/>
            <person name="Alikhan N.F."/>
            <person name="Baker D."/>
            <person name="Gharbi K."/>
            <person name="Hall N."/>
            <person name="Watson M."/>
            <person name="Adriaenssens E.M."/>
            <person name="Foster-Nyarko E."/>
            <person name="Jarju S."/>
            <person name="Secka A."/>
            <person name="Antonio M."/>
            <person name="Oren A."/>
            <person name="Chaudhuri R.R."/>
            <person name="La Ragione R."/>
            <person name="Hildebrand F."/>
            <person name="Pallen M.J."/>
        </authorList>
    </citation>
    <scope>NUCLEOTIDE SEQUENCE</scope>
    <source>
        <strain evidence="11">CHK152-2994</strain>
    </source>
</reference>
<evidence type="ECO:0000259" key="10">
    <source>
        <dbReference type="Pfam" id="PF04413"/>
    </source>
</evidence>
<dbReference type="AlphaFoldDB" id="A0A9D1FUI7"/>
<dbReference type="EMBL" id="DVJO01000024">
    <property type="protein sequence ID" value="HIS82183.1"/>
    <property type="molecule type" value="Genomic_DNA"/>
</dbReference>
<gene>
    <name evidence="11" type="ORF">IAD41_01050</name>
</gene>
<comment type="pathway">
    <text evidence="9">Bacterial outer membrane biogenesis; LPS core biosynthesis.</text>
</comment>
<dbReference type="Proteomes" id="UP000824139">
    <property type="component" value="Unassembled WGS sequence"/>
</dbReference>
<organism evidence="11 12">
    <name type="scientific">Candidatus Scatenecus faecavium</name>
    <dbReference type="NCBI Taxonomy" id="2840915"/>
    <lineage>
        <taxon>Bacteria</taxon>
        <taxon>Candidatus Scatenecus</taxon>
    </lineage>
</organism>
<evidence type="ECO:0000256" key="4">
    <source>
        <dbReference type="ARBA" id="ARBA00022679"/>
    </source>
</evidence>
<dbReference type="EC" id="2.4.99.12" evidence="2 9"/>
<name>A0A9D1FUI7_9BACT</name>
<dbReference type="GO" id="GO:0009244">
    <property type="term" value="P:lipopolysaccharide core region biosynthetic process"/>
    <property type="evidence" value="ECO:0007669"/>
    <property type="project" value="UniProtKB-UniRule"/>
</dbReference>
<feature type="domain" description="3-deoxy-D-manno-octulosonic-acid transferase N-terminal" evidence="10">
    <location>
        <begin position="11"/>
        <end position="190"/>
    </location>
</feature>
<dbReference type="FunFam" id="3.40.50.2000:FF:000032">
    <property type="entry name" value="3-deoxy-D-manno-octulosonic acid transferase"/>
    <property type="match status" value="1"/>
</dbReference>
<proteinExistence type="inferred from homology"/>
<feature type="site" description="Transition state stabilizer" evidence="8">
    <location>
        <position position="109"/>
    </location>
</feature>
<dbReference type="PANTHER" id="PTHR42755">
    <property type="entry name" value="3-DEOXY-MANNO-OCTULOSONATE CYTIDYLYLTRANSFERASE"/>
    <property type="match status" value="1"/>
</dbReference>
<accession>A0A9D1FUI7</accession>
<dbReference type="Pfam" id="PF04413">
    <property type="entry name" value="Glycos_transf_N"/>
    <property type="match status" value="1"/>
</dbReference>
<evidence type="ECO:0000256" key="2">
    <source>
        <dbReference type="ARBA" id="ARBA00012621"/>
    </source>
</evidence>
<dbReference type="GO" id="GO:0005886">
    <property type="term" value="C:plasma membrane"/>
    <property type="evidence" value="ECO:0007669"/>
    <property type="project" value="UniProtKB-SubCell"/>
</dbReference>
<reference evidence="11" key="1">
    <citation type="submission" date="2020-10" db="EMBL/GenBank/DDBJ databases">
        <authorList>
            <person name="Gilroy R."/>
        </authorList>
    </citation>
    <scope>NUCLEOTIDE SEQUENCE</scope>
    <source>
        <strain evidence="11">CHK152-2994</strain>
    </source>
</reference>
<comment type="similarity">
    <text evidence="1">Belongs to the glycosyltransferase group 1 family. Glycosyltransferase 30 subfamily.</text>
</comment>
<sequence length="391" mass="44245">MRVIQKKYLYGWREKLGFLKSPDLGEKVIMLHGVSVGEIIALENLTKKIKETFPDYKIVITTGTKTGQDIAHKKYAEIADFITYFPFDIPFAVNSFLNKVRPSVVLIAETELWPNFAYYCKKKNIPLFVINGRISDSTFNAYKRLKFFFKHILSNYTGLFTQSIEDRDKLIAIGANPQTTEFMGNLKFDIKKLDVSIDIGKGENKLIIAGSTHKGEDEIVLEAFKNVKQKVRNPKLLLASRHLERIPDIVELVKSTGLSYGFRSKGDTFAEKDIILLDTMGELGKMYAICDFAFIGGSFNKTGGHNPLEAAVYNKPVITGPCIHNFKDIYGILTHTNAGKLVKTPQELESHMLKLLTDKEFYKSAQNDCFKVFESQKGALDFVIGKLRQIL</sequence>
<evidence type="ECO:0000256" key="9">
    <source>
        <dbReference type="RuleBase" id="RU365103"/>
    </source>
</evidence>
<dbReference type="Gene3D" id="3.40.50.2000">
    <property type="entry name" value="Glycogen Phosphorylase B"/>
    <property type="match status" value="1"/>
</dbReference>
<evidence type="ECO:0000256" key="1">
    <source>
        <dbReference type="ARBA" id="ARBA00006380"/>
    </source>
</evidence>
<comment type="catalytic activity">
    <reaction evidence="6 9">
        <text>lipid IVA (E. coli) + CMP-3-deoxy-beta-D-manno-octulosonate = alpha-Kdo-(2-&gt;6)-lipid IVA (E. coli) + CMP + H(+)</text>
        <dbReference type="Rhea" id="RHEA:28066"/>
        <dbReference type="ChEBI" id="CHEBI:15378"/>
        <dbReference type="ChEBI" id="CHEBI:58603"/>
        <dbReference type="ChEBI" id="CHEBI:60364"/>
        <dbReference type="ChEBI" id="CHEBI:60377"/>
        <dbReference type="ChEBI" id="CHEBI:85987"/>
        <dbReference type="EC" id="2.4.99.12"/>
    </reaction>
</comment>
<protein>
    <recommendedName>
        <fullName evidence="3 9">3-deoxy-D-manno-octulosonic acid transferase</fullName>
        <shortName evidence="9">Kdo transferase</shortName>
        <ecNumber evidence="2 9">2.4.99.12</ecNumber>
    </recommendedName>
    <alternativeName>
        <fullName evidence="5 9">Lipid IV(A) 3-deoxy-D-manno-octulosonic acid transferase</fullName>
    </alternativeName>
</protein>
<comment type="caution">
    <text evidence="11">The sequence shown here is derived from an EMBL/GenBank/DDBJ whole genome shotgun (WGS) entry which is preliminary data.</text>
</comment>
<evidence type="ECO:0000256" key="6">
    <source>
        <dbReference type="ARBA" id="ARBA00049183"/>
    </source>
</evidence>
<evidence type="ECO:0000313" key="12">
    <source>
        <dbReference type="Proteomes" id="UP000824139"/>
    </source>
</evidence>
<dbReference type="InterPro" id="IPR038107">
    <property type="entry name" value="Glycos_transf_N_sf"/>
</dbReference>
<evidence type="ECO:0000256" key="5">
    <source>
        <dbReference type="ARBA" id="ARBA00031445"/>
    </source>
</evidence>
<evidence type="ECO:0000256" key="7">
    <source>
        <dbReference type="PIRSR" id="PIRSR639901-1"/>
    </source>
</evidence>
<comment type="function">
    <text evidence="9">Involved in lipopolysaccharide (LPS) biosynthesis. Catalyzes the transfer of 3-deoxy-D-manno-octulosonate (Kdo) residue(s) from CMP-Kdo to lipid IV(A), the tetraacyldisaccharide-1,4'-bisphosphate precursor of lipid A.</text>
</comment>
<dbReference type="SUPFAM" id="SSF53756">
    <property type="entry name" value="UDP-Glycosyltransferase/glycogen phosphorylase"/>
    <property type="match status" value="1"/>
</dbReference>
<keyword evidence="9" id="KW-1003">Cell membrane</keyword>
<dbReference type="InterPro" id="IPR039901">
    <property type="entry name" value="Kdotransferase"/>
</dbReference>
<dbReference type="InterPro" id="IPR007507">
    <property type="entry name" value="Glycos_transf_N"/>
</dbReference>
<dbReference type="GO" id="GO:0043842">
    <property type="term" value="F:Kdo transferase activity"/>
    <property type="evidence" value="ECO:0007669"/>
    <property type="project" value="UniProtKB-EC"/>
</dbReference>
<dbReference type="Gene3D" id="3.40.50.11720">
    <property type="entry name" value="3-Deoxy-D-manno-octulosonic-acid transferase, N-terminal domain"/>
    <property type="match status" value="1"/>
</dbReference>
<comment type="subcellular location">
    <subcellularLocation>
        <location evidence="9">Cell membrane</location>
    </subcellularLocation>
</comment>
<dbReference type="PANTHER" id="PTHR42755:SF1">
    <property type="entry name" value="3-DEOXY-D-MANNO-OCTULOSONIC ACID TRANSFERASE, MITOCHONDRIAL-RELATED"/>
    <property type="match status" value="1"/>
</dbReference>
<evidence type="ECO:0000256" key="8">
    <source>
        <dbReference type="PIRSR" id="PIRSR639901-2"/>
    </source>
</evidence>